<dbReference type="InterPro" id="IPR026444">
    <property type="entry name" value="Secre_tail"/>
</dbReference>
<organism evidence="4 5">
    <name type="scientific">Dawidia soli</name>
    <dbReference type="NCBI Taxonomy" id="2782352"/>
    <lineage>
        <taxon>Bacteria</taxon>
        <taxon>Pseudomonadati</taxon>
        <taxon>Bacteroidota</taxon>
        <taxon>Cytophagia</taxon>
        <taxon>Cytophagales</taxon>
        <taxon>Chryseotaleaceae</taxon>
        <taxon>Dawidia</taxon>
    </lineage>
</organism>
<dbReference type="Proteomes" id="UP001319180">
    <property type="component" value="Unassembled WGS sequence"/>
</dbReference>
<dbReference type="Pfam" id="PF00754">
    <property type="entry name" value="F5_F8_type_C"/>
    <property type="match status" value="1"/>
</dbReference>
<evidence type="ECO:0000313" key="4">
    <source>
        <dbReference type="EMBL" id="MBT1687187.1"/>
    </source>
</evidence>
<accession>A0AAP2GDE7</accession>
<comment type="caution">
    <text evidence="4">The sequence shown here is derived from an EMBL/GenBank/DDBJ whole genome shotgun (WGS) entry which is preliminary data.</text>
</comment>
<keyword evidence="5" id="KW-1185">Reference proteome</keyword>
<proteinExistence type="predicted"/>
<protein>
    <submittedName>
        <fullName evidence="4">T9SS type A sorting domain-containing protein</fullName>
    </submittedName>
</protein>
<dbReference type="Pfam" id="PF18962">
    <property type="entry name" value="Por_Secre_tail"/>
    <property type="match status" value="1"/>
</dbReference>
<feature type="domain" description="Secretion system C-terminal sorting" evidence="3">
    <location>
        <begin position="451"/>
        <end position="517"/>
    </location>
</feature>
<reference evidence="4 5" key="1">
    <citation type="submission" date="2021-05" db="EMBL/GenBank/DDBJ databases">
        <title>A Polyphasic approach of four new species of the genus Ohtaekwangia: Ohtaekwangia histidinii sp. nov., Ohtaekwangia cretensis sp. nov., Ohtaekwangia indiensis sp. nov., Ohtaekwangia reichenbachii sp. nov. from diverse environment.</title>
        <authorList>
            <person name="Octaviana S."/>
        </authorList>
    </citation>
    <scope>NUCLEOTIDE SEQUENCE [LARGE SCALE GENOMIC DNA]</scope>
    <source>
        <strain evidence="4 5">PWU37</strain>
    </source>
</reference>
<name>A0AAP2GDE7_9BACT</name>
<evidence type="ECO:0000313" key="5">
    <source>
        <dbReference type="Proteomes" id="UP001319180"/>
    </source>
</evidence>
<sequence>MMKTLTNRIAFLTAAVLLCATAQAQTPPATWQEHWFEHNQVVNRVYYDNDVAVYYDNNVSASVTWPFQYMGDVWRYTKSVYGNYGTENRLYAIFHTGRYSGGHPSTYFDAGHDYRNVTDCGPGPWTSGAGNDLDLTTHEVSHIVEGASKGIKGSPHRPLWGDSKWAEIFNYDVYVGLGRTNDVTRWYNLMINTSDNFPRANTYWFRDWFYPIYANHGGTALLNNYFVLLAQSFPKNGNTYSRDMNWGEFVHFWSGAANANLKAQATLAFGWPAEWETQFVQAQHQFPFPYNTVNYGNDITNLGGSVSAQYSDSPAAEGIANLIDNNHNTKYLTFHNAAWVQYQATGNFVVDHYSVTSANDAAERDPLSWTLQGSTNGTTWTNLDSRSGEDFPYRYQKRVFTFTNSTSYRYYRLTFNNNSGSLLQLAELEFFEKGTAAATASKTAPGVVSGVYPNPSADKVIVRFEGTHAMLTIADAQGNTVVPAKAVASGEAVNLSHLKEGLYFIHLDVDGVKKTERLLKK</sequence>
<dbReference type="InterPro" id="IPR000421">
    <property type="entry name" value="FA58C"/>
</dbReference>
<dbReference type="EMBL" id="JAHESC010000014">
    <property type="protein sequence ID" value="MBT1687187.1"/>
    <property type="molecule type" value="Genomic_DNA"/>
</dbReference>
<dbReference type="RefSeq" id="WP_254090419.1">
    <property type="nucleotide sequence ID" value="NZ_JAHESC010000014.1"/>
</dbReference>
<gene>
    <name evidence="4" type="ORF">KK078_11485</name>
</gene>
<evidence type="ECO:0000259" key="2">
    <source>
        <dbReference type="Pfam" id="PF00754"/>
    </source>
</evidence>
<keyword evidence="1" id="KW-0732">Signal</keyword>
<feature type="chain" id="PRO_5043006960" evidence="1">
    <location>
        <begin position="25"/>
        <end position="521"/>
    </location>
</feature>
<dbReference type="AlphaFoldDB" id="A0AAP2GDE7"/>
<dbReference type="SUPFAM" id="SSF49785">
    <property type="entry name" value="Galactose-binding domain-like"/>
    <property type="match status" value="1"/>
</dbReference>
<dbReference type="Gene3D" id="2.60.120.260">
    <property type="entry name" value="Galactose-binding domain-like"/>
    <property type="match status" value="1"/>
</dbReference>
<feature type="signal peptide" evidence="1">
    <location>
        <begin position="1"/>
        <end position="24"/>
    </location>
</feature>
<evidence type="ECO:0000259" key="3">
    <source>
        <dbReference type="Pfam" id="PF18962"/>
    </source>
</evidence>
<dbReference type="InterPro" id="IPR008979">
    <property type="entry name" value="Galactose-bd-like_sf"/>
</dbReference>
<evidence type="ECO:0000256" key="1">
    <source>
        <dbReference type="SAM" id="SignalP"/>
    </source>
</evidence>
<feature type="domain" description="F5/8 type C" evidence="2">
    <location>
        <begin position="314"/>
        <end position="427"/>
    </location>
</feature>
<dbReference type="NCBIfam" id="TIGR04183">
    <property type="entry name" value="Por_Secre_tail"/>
    <property type="match status" value="1"/>
</dbReference>